<dbReference type="InterPro" id="IPR033730">
    <property type="entry name" value="ProRS_core_prok"/>
</dbReference>
<keyword evidence="3 10" id="KW-0963">Cytoplasm</keyword>
<keyword evidence="6 10" id="KW-0067">ATP-binding</keyword>
<keyword evidence="13" id="KW-1185">Reference proteome</keyword>
<dbReference type="Pfam" id="PF00587">
    <property type="entry name" value="tRNA-synt_2b"/>
    <property type="match status" value="1"/>
</dbReference>
<evidence type="ECO:0000256" key="4">
    <source>
        <dbReference type="ARBA" id="ARBA00022598"/>
    </source>
</evidence>
<dbReference type="GO" id="GO:0005524">
    <property type="term" value="F:ATP binding"/>
    <property type="evidence" value="ECO:0007669"/>
    <property type="project" value="UniProtKB-UniRule"/>
</dbReference>
<feature type="domain" description="Aminoacyl-transfer RNA synthetases class-II family profile" evidence="11">
    <location>
        <begin position="38"/>
        <end position="470"/>
    </location>
</feature>
<dbReference type="Gene3D" id="3.40.50.800">
    <property type="entry name" value="Anticodon-binding domain"/>
    <property type="match status" value="1"/>
</dbReference>
<gene>
    <name evidence="10" type="primary">proS</name>
    <name evidence="12" type="ORF">SAMN04487963_2790</name>
</gene>
<evidence type="ECO:0000256" key="7">
    <source>
        <dbReference type="ARBA" id="ARBA00022917"/>
    </source>
</evidence>
<dbReference type="InterPro" id="IPR036754">
    <property type="entry name" value="YbaK/aa-tRNA-synt-asso_dom_sf"/>
</dbReference>
<evidence type="ECO:0000256" key="2">
    <source>
        <dbReference type="ARBA" id="ARBA00011738"/>
    </source>
</evidence>
<dbReference type="CDD" id="cd00779">
    <property type="entry name" value="ProRS_core_prok"/>
    <property type="match status" value="1"/>
</dbReference>
<accession>A0A1I4RJN0</accession>
<dbReference type="RefSeq" id="WP_092023605.1">
    <property type="nucleotide sequence ID" value="NZ_FOUE01000004.1"/>
</dbReference>
<dbReference type="InterPro" id="IPR045864">
    <property type="entry name" value="aa-tRNA-synth_II/BPL/LPL"/>
</dbReference>
<dbReference type="InterPro" id="IPR004154">
    <property type="entry name" value="Anticodon-bd"/>
</dbReference>
<dbReference type="Proteomes" id="UP000198519">
    <property type="component" value="Unassembled WGS sequence"/>
</dbReference>
<dbReference type="InterPro" id="IPR044140">
    <property type="entry name" value="ProRS_anticodon_short"/>
</dbReference>
<dbReference type="InterPro" id="IPR023717">
    <property type="entry name" value="Pro-tRNA-Synthase_IIa_type1"/>
</dbReference>
<evidence type="ECO:0000256" key="6">
    <source>
        <dbReference type="ARBA" id="ARBA00022840"/>
    </source>
</evidence>
<dbReference type="CDD" id="cd04334">
    <property type="entry name" value="ProRS-INS"/>
    <property type="match status" value="1"/>
</dbReference>
<reference evidence="13" key="1">
    <citation type="submission" date="2016-10" db="EMBL/GenBank/DDBJ databases">
        <authorList>
            <person name="Varghese N."/>
            <person name="Submissions S."/>
        </authorList>
    </citation>
    <scope>NUCLEOTIDE SEQUENCE [LARGE SCALE GENOMIC DNA]</scope>
    <source>
        <strain evidence="13">CGMCC 1.7061</strain>
    </source>
</reference>
<comment type="function">
    <text evidence="10">Catalyzes the attachment of proline to tRNA(Pro) in a two-step reaction: proline is first activated by ATP to form Pro-AMP and then transferred to the acceptor end of tRNA(Pro). As ProRS can inadvertently accommodate and process non-cognate amino acids such as alanine and cysteine, to avoid such errors it has two additional distinct editing activities against alanine. One activity is designated as 'pretransfer' editing and involves the tRNA(Pro)-independent hydrolysis of activated Ala-AMP. The other activity is designated 'posttransfer' editing and involves deacylation of mischarged Ala-tRNA(Pro). The misacylated Cys-tRNA(Pro) is not edited by ProRS.</text>
</comment>
<comment type="similarity">
    <text evidence="10">Belongs to the class-II aminoacyl-tRNA synthetase family. ProS type 1 subfamily.</text>
</comment>
<evidence type="ECO:0000256" key="9">
    <source>
        <dbReference type="ARBA" id="ARBA00047671"/>
    </source>
</evidence>
<dbReference type="Pfam" id="PF04073">
    <property type="entry name" value="tRNA_edit"/>
    <property type="match status" value="1"/>
</dbReference>
<dbReference type="GO" id="GO:0002161">
    <property type="term" value="F:aminoacyl-tRNA deacylase activity"/>
    <property type="evidence" value="ECO:0007669"/>
    <property type="project" value="InterPro"/>
</dbReference>
<dbReference type="CDD" id="cd00861">
    <property type="entry name" value="ProRS_anticodon_short"/>
    <property type="match status" value="1"/>
</dbReference>
<evidence type="ECO:0000259" key="11">
    <source>
        <dbReference type="PROSITE" id="PS50862"/>
    </source>
</evidence>
<evidence type="ECO:0000256" key="1">
    <source>
        <dbReference type="ARBA" id="ARBA00004496"/>
    </source>
</evidence>
<comment type="domain">
    <text evidence="10">Consists of three domains: the N-terminal catalytic domain, the editing domain and the C-terminal anticodon-binding domain.</text>
</comment>
<dbReference type="NCBIfam" id="TIGR00409">
    <property type="entry name" value="proS_fam_II"/>
    <property type="match status" value="1"/>
</dbReference>
<dbReference type="PANTHER" id="PTHR42753">
    <property type="entry name" value="MITOCHONDRIAL RIBOSOME PROTEIN L39/PROLYL-TRNA LIGASE FAMILY MEMBER"/>
    <property type="match status" value="1"/>
</dbReference>
<dbReference type="InterPro" id="IPR050062">
    <property type="entry name" value="Pro-tRNA_synthetase"/>
</dbReference>
<organism evidence="12 13">
    <name type="scientific">Marinobacter zhejiangensis</name>
    <dbReference type="NCBI Taxonomy" id="488535"/>
    <lineage>
        <taxon>Bacteria</taxon>
        <taxon>Pseudomonadati</taxon>
        <taxon>Pseudomonadota</taxon>
        <taxon>Gammaproteobacteria</taxon>
        <taxon>Pseudomonadales</taxon>
        <taxon>Marinobacteraceae</taxon>
        <taxon>Marinobacter</taxon>
    </lineage>
</organism>
<dbReference type="EMBL" id="FOUE01000004">
    <property type="protein sequence ID" value="SFM52266.1"/>
    <property type="molecule type" value="Genomic_DNA"/>
</dbReference>
<keyword evidence="8 10" id="KW-0030">Aminoacyl-tRNA synthetase</keyword>
<dbReference type="Gene3D" id="3.90.960.10">
    <property type="entry name" value="YbaK/aminoacyl-tRNA synthetase-associated domain"/>
    <property type="match status" value="1"/>
</dbReference>
<comment type="catalytic activity">
    <reaction evidence="9 10">
        <text>tRNA(Pro) + L-proline + ATP = L-prolyl-tRNA(Pro) + AMP + diphosphate</text>
        <dbReference type="Rhea" id="RHEA:14305"/>
        <dbReference type="Rhea" id="RHEA-COMP:9700"/>
        <dbReference type="Rhea" id="RHEA-COMP:9702"/>
        <dbReference type="ChEBI" id="CHEBI:30616"/>
        <dbReference type="ChEBI" id="CHEBI:33019"/>
        <dbReference type="ChEBI" id="CHEBI:60039"/>
        <dbReference type="ChEBI" id="CHEBI:78442"/>
        <dbReference type="ChEBI" id="CHEBI:78532"/>
        <dbReference type="ChEBI" id="CHEBI:456215"/>
        <dbReference type="EC" id="6.1.1.15"/>
    </reaction>
</comment>
<dbReference type="PRINTS" id="PR01046">
    <property type="entry name" value="TRNASYNTHPRO"/>
</dbReference>
<dbReference type="EC" id="6.1.1.15" evidence="10"/>
<dbReference type="InterPro" id="IPR036621">
    <property type="entry name" value="Anticodon-bd_dom_sf"/>
</dbReference>
<dbReference type="PANTHER" id="PTHR42753:SF2">
    <property type="entry name" value="PROLINE--TRNA LIGASE"/>
    <property type="match status" value="1"/>
</dbReference>
<evidence type="ECO:0000256" key="8">
    <source>
        <dbReference type="ARBA" id="ARBA00023146"/>
    </source>
</evidence>
<dbReference type="AlphaFoldDB" id="A0A1I4RJN0"/>
<sequence length="577" mass="63892">MRASRYLIATLKETPADAEVISHQLMLRAGMTRKLAAGLYTWLPMGLRVLRKVERIVREEMDKSGAQEVLMPAVQPAELWQESGRWEQYGGELLRLNDRHGREFCFGPTHEEVITDMVRNELKSYKELPANFYQIQTKFRDERRPRFGVMRAREFVMKDAYSFHLNQQSLDETYEVMHRTYCAIFDRLGLDYRPVQADSGSIGGSSSHEFHVLASSGEDDIVFSTESDYAANIEKAEAVAPAGDRPAASEALAEVATPDQRTIDDVATFLKVDATQTVKTLIVKAQVEEDEEGGLIALILRGDHSLNEIKAENLPGIAEPLTMATDEEIEQAVGCKPGSIGPVGLNIPVIVDRSAAHLADFVCGANKEGYHLTGVNWSRDVAIERVEDLRNVVEGDLSPCGKGTLEIRRGIEVGHIFKLGNKYSKALNATVLDEHGKTAIMEMGCYGIGVSRIVAASIEQNYDDRGIIWPDAIAPFEVAIVTLNAHKSPEVMEAAELLYTQLRQAGYDVLLDDRNERPGVKFADMELIGIPHRFVVSDRGLSAGTLEYKGRRDADKQDIAVTDALSFLVNASPRSGL</sequence>
<keyword evidence="4 10" id="KW-0436">Ligase</keyword>
<dbReference type="InterPro" id="IPR007214">
    <property type="entry name" value="YbaK/aa-tRNA-synth-assoc-dom"/>
</dbReference>
<dbReference type="SUPFAM" id="SSF55826">
    <property type="entry name" value="YbaK/ProRS associated domain"/>
    <property type="match status" value="1"/>
</dbReference>
<dbReference type="InterPro" id="IPR006195">
    <property type="entry name" value="aa-tRNA-synth_II"/>
</dbReference>
<dbReference type="InterPro" id="IPR002316">
    <property type="entry name" value="Pro-tRNA-ligase_IIa"/>
</dbReference>
<dbReference type="FunFam" id="3.30.930.10:FF:000043">
    <property type="entry name" value="Proline--tRNA ligase"/>
    <property type="match status" value="1"/>
</dbReference>
<dbReference type="GO" id="GO:0005829">
    <property type="term" value="C:cytosol"/>
    <property type="evidence" value="ECO:0007669"/>
    <property type="project" value="TreeGrafter"/>
</dbReference>
<dbReference type="SUPFAM" id="SSF52954">
    <property type="entry name" value="Class II aaRS ABD-related"/>
    <property type="match status" value="1"/>
</dbReference>
<dbReference type="PIRSF" id="PIRSF001535">
    <property type="entry name" value="ProRS_1"/>
    <property type="match status" value="1"/>
</dbReference>
<dbReference type="GO" id="GO:0004827">
    <property type="term" value="F:proline-tRNA ligase activity"/>
    <property type="evidence" value="ECO:0007669"/>
    <property type="project" value="UniProtKB-UniRule"/>
</dbReference>
<evidence type="ECO:0000313" key="12">
    <source>
        <dbReference type="EMBL" id="SFM52266.1"/>
    </source>
</evidence>
<comment type="subcellular location">
    <subcellularLocation>
        <location evidence="1 10">Cytoplasm</location>
    </subcellularLocation>
</comment>
<keyword evidence="7 10" id="KW-0648">Protein biosynthesis</keyword>
<dbReference type="InterPro" id="IPR004500">
    <property type="entry name" value="Pro-tRNA-synth_IIa_bac-type"/>
</dbReference>
<dbReference type="FunFam" id="3.30.930.10:FF:000097">
    <property type="entry name" value="Proline--tRNA ligase"/>
    <property type="match status" value="1"/>
</dbReference>
<proteinExistence type="inferred from homology"/>
<evidence type="ECO:0000256" key="3">
    <source>
        <dbReference type="ARBA" id="ARBA00022490"/>
    </source>
</evidence>
<evidence type="ECO:0000256" key="5">
    <source>
        <dbReference type="ARBA" id="ARBA00022741"/>
    </source>
</evidence>
<name>A0A1I4RJN0_9GAMM</name>
<dbReference type="PROSITE" id="PS50862">
    <property type="entry name" value="AA_TRNA_LIGASE_II"/>
    <property type="match status" value="1"/>
</dbReference>
<dbReference type="SUPFAM" id="SSF55681">
    <property type="entry name" value="Class II aaRS and biotin synthetases"/>
    <property type="match status" value="1"/>
</dbReference>
<comment type="subunit">
    <text evidence="2 10">Homodimer.</text>
</comment>
<keyword evidence="5 10" id="KW-0547">Nucleotide-binding</keyword>
<dbReference type="HAMAP" id="MF_01569">
    <property type="entry name" value="Pro_tRNA_synth_type1"/>
    <property type="match status" value="1"/>
</dbReference>
<dbReference type="InterPro" id="IPR002314">
    <property type="entry name" value="aa-tRNA-synt_IIb"/>
</dbReference>
<evidence type="ECO:0000313" key="13">
    <source>
        <dbReference type="Proteomes" id="UP000198519"/>
    </source>
</evidence>
<dbReference type="Pfam" id="PF03129">
    <property type="entry name" value="HGTP_anticodon"/>
    <property type="match status" value="1"/>
</dbReference>
<dbReference type="OrthoDB" id="9809052at2"/>
<evidence type="ECO:0000256" key="10">
    <source>
        <dbReference type="HAMAP-Rule" id="MF_01569"/>
    </source>
</evidence>
<dbReference type="NCBIfam" id="NF006625">
    <property type="entry name" value="PRK09194.1"/>
    <property type="match status" value="1"/>
</dbReference>
<dbReference type="Gene3D" id="3.30.930.10">
    <property type="entry name" value="Bira Bifunctional Protein, Domain 2"/>
    <property type="match status" value="2"/>
</dbReference>
<dbReference type="STRING" id="488535.SAMN04487963_2790"/>
<protein>
    <recommendedName>
        <fullName evidence="10">Proline--tRNA ligase</fullName>
        <ecNumber evidence="10">6.1.1.15</ecNumber>
    </recommendedName>
    <alternativeName>
        <fullName evidence="10">Prolyl-tRNA synthetase</fullName>
        <shortName evidence="10">ProRS</shortName>
    </alternativeName>
</protein>
<dbReference type="GO" id="GO:0006433">
    <property type="term" value="P:prolyl-tRNA aminoacylation"/>
    <property type="evidence" value="ECO:0007669"/>
    <property type="project" value="UniProtKB-UniRule"/>
</dbReference>